<keyword evidence="2" id="KW-1185">Reference proteome</keyword>
<organism evidence="1 2">
    <name type="scientific">Colletotrichum truncatum</name>
    <name type="common">Anthracnose fungus</name>
    <name type="synonym">Colletotrichum capsici</name>
    <dbReference type="NCBI Taxonomy" id="5467"/>
    <lineage>
        <taxon>Eukaryota</taxon>
        <taxon>Fungi</taxon>
        <taxon>Dikarya</taxon>
        <taxon>Ascomycota</taxon>
        <taxon>Pezizomycotina</taxon>
        <taxon>Sordariomycetes</taxon>
        <taxon>Hypocreomycetidae</taxon>
        <taxon>Glomerellales</taxon>
        <taxon>Glomerellaceae</taxon>
        <taxon>Colletotrichum</taxon>
        <taxon>Colletotrichum truncatum species complex</taxon>
    </lineage>
</organism>
<protein>
    <submittedName>
        <fullName evidence="1">Beta-lactamase-like protein 2</fullName>
    </submittedName>
</protein>
<gene>
    <name evidence="1" type="ORF">CTRU02_207110</name>
</gene>
<evidence type="ECO:0000313" key="1">
    <source>
        <dbReference type="EMBL" id="KAL0937379.1"/>
    </source>
</evidence>
<accession>A0ACC3YZY0</accession>
<evidence type="ECO:0000313" key="2">
    <source>
        <dbReference type="Proteomes" id="UP000805649"/>
    </source>
</evidence>
<name>A0ACC3YZY0_COLTU</name>
<reference evidence="1 2" key="1">
    <citation type="journal article" date="2020" name="Phytopathology">
        <title>Genome Sequence Resources of Colletotrichum truncatum, C. plurivorum, C. musicola, and C. sojae: Four Species Pathogenic to Soybean (Glycine max).</title>
        <authorList>
            <person name="Rogerio F."/>
            <person name="Boufleur T.R."/>
            <person name="Ciampi-Guillardi M."/>
            <person name="Sukno S.A."/>
            <person name="Thon M.R."/>
            <person name="Massola Junior N.S."/>
            <person name="Baroncelli R."/>
        </authorList>
    </citation>
    <scope>NUCLEOTIDE SEQUENCE [LARGE SCALE GENOMIC DNA]</scope>
    <source>
        <strain evidence="1 2">CMES1059</strain>
    </source>
</reference>
<dbReference type="Proteomes" id="UP000805649">
    <property type="component" value="Unassembled WGS sequence"/>
</dbReference>
<comment type="caution">
    <text evidence="1">The sequence shown here is derived from an EMBL/GenBank/DDBJ whole genome shotgun (WGS) entry which is preliminary data.</text>
</comment>
<sequence>MRSSTLLTATVLAPLTAASFTCPPLGPVFPAAKNPGAHPAVRAALADFVAAVEAETKDFDGSAVSIGVKSAFEDEPLLDFHHTPKNRDPRGADVVDENTVYRLASVSKVFTVLAALQRDDVIHLDDPITKFIPELRGKRPEGGELDYVDWEEVTVEAVAAHVAGIGADMMTDRAQYEGDWEALGLPRLSPDEKGPSCGGFLGERRCTREDFLSVFKNSRPPIYPVYQSPVYSNPGTALVGLVVEGATGKPFEQVLQELILDPVGMGNTSYPSPPKDLSKLFIPENSTIFDWELGIFNAAGAMYSSTKDMLKFGDAILHHRLLSAAKTRRWLKPTTHTSTPGTFVGMPWEGFISNNLTADGRLVEVFTKGGDIFEYKAGLVLVPEHNFTVSILVAGPEVANAMFPYYQLKINDLLPPLIRALDEAARDEAADGIAGTYADPDSDSRLTLRLDGGWGLSVEDWFMRGFEVIPNLGRYSHRGVNATDMPPDPDARARAYPTGLREGGKKTAWRAVFDTFPPEHRQRIDDLAFWKNASCLTWFTIDRLSYNYKGIDHFEFTYGEDGKVESILPKAFGVDLKRVEDKSGVWSEEL</sequence>
<dbReference type="EMBL" id="VUJX02000004">
    <property type="protein sequence ID" value="KAL0937379.1"/>
    <property type="molecule type" value="Genomic_DNA"/>
</dbReference>
<proteinExistence type="predicted"/>